<sequence length="192" mass="20957">MFNILSIAKSHLENGGKIVTALSPLTAKKEKGWRIMMSFWKMLGERLVKMGREGQVVTTLNSQIVDGKIYIEAGSPVASANFHNLYLGVRAAMILNQSVRERAQGIKLSEIERSSRKTTTRCGGMWNSEAKRKAPSQRRADTSLHNNSPAATTTVQPPPAKVQQPSPAITSEPPPATAGAAVKHTAQAHRRY</sequence>
<proteinExistence type="predicted"/>
<gene>
    <name evidence="2" type="ORF">HPLM_LOCUS13654</name>
</gene>
<dbReference type="Proteomes" id="UP000268014">
    <property type="component" value="Unassembled WGS sequence"/>
</dbReference>
<evidence type="ECO:0000313" key="4">
    <source>
        <dbReference type="WBParaSite" id="HPLM_0001366201-mRNA-1"/>
    </source>
</evidence>
<dbReference type="AlphaFoldDB" id="A0A0N4WQF8"/>
<accession>A0A0N4WQF8</accession>
<reference evidence="2 3" key="2">
    <citation type="submission" date="2018-11" db="EMBL/GenBank/DDBJ databases">
        <authorList>
            <consortium name="Pathogen Informatics"/>
        </authorList>
    </citation>
    <scope>NUCLEOTIDE SEQUENCE [LARGE SCALE GENOMIC DNA]</scope>
    <source>
        <strain evidence="2 3">MHpl1</strain>
    </source>
</reference>
<evidence type="ECO:0000313" key="2">
    <source>
        <dbReference type="EMBL" id="VDO50118.1"/>
    </source>
</evidence>
<name>A0A0N4WQF8_HAEPC</name>
<feature type="compositionally biased region" description="Low complexity" evidence="1">
    <location>
        <begin position="148"/>
        <end position="168"/>
    </location>
</feature>
<dbReference type="WBParaSite" id="HPLM_0001366201-mRNA-1">
    <property type="protein sequence ID" value="HPLM_0001366201-mRNA-1"/>
    <property type="gene ID" value="HPLM_0001366201"/>
</dbReference>
<evidence type="ECO:0000313" key="3">
    <source>
        <dbReference type="Proteomes" id="UP000268014"/>
    </source>
</evidence>
<evidence type="ECO:0000256" key="1">
    <source>
        <dbReference type="SAM" id="MobiDB-lite"/>
    </source>
</evidence>
<reference evidence="4" key="1">
    <citation type="submission" date="2017-02" db="UniProtKB">
        <authorList>
            <consortium name="WormBaseParasite"/>
        </authorList>
    </citation>
    <scope>IDENTIFICATION</scope>
</reference>
<feature type="region of interest" description="Disordered" evidence="1">
    <location>
        <begin position="114"/>
        <end position="192"/>
    </location>
</feature>
<protein>
    <submittedName>
        <fullName evidence="4">Resolvase/invertase-type recombinase catalytic domain-containing protein</fullName>
    </submittedName>
</protein>
<organism evidence="4">
    <name type="scientific">Haemonchus placei</name>
    <name type="common">Barber's pole worm</name>
    <dbReference type="NCBI Taxonomy" id="6290"/>
    <lineage>
        <taxon>Eukaryota</taxon>
        <taxon>Metazoa</taxon>
        <taxon>Ecdysozoa</taxon>
        <taxon>Nematoda</taxon>
        <taxon>Chromadorea</taxon>
        <taxon>Rhabditida</taxon>
        <taxon>Rhabditina</taxon>
        <taxon>Rhabditomorpha</taxon>
        <taxon>Strongyloidea</taxon>
        <taxon>Trichostrongylidae</taxon>
        <taxon>Haemonchus</taxon>
    </lineage>
</organism>
<keyword evidence="3" id="KW-1185">Reference proteome</keyword>
<dbReference type="EMBL" id="UZAF01018292">
    <property type="protein sequence ID" value="VDO50118.1"/>
    <property type="molecule type" value="Genomic_DNA"/>
</dbReference>